<organism evidence="3 4">
    <name type="scientific">candidate division KSB3 bacterium</name>
    <dbReference type="NCBI Taxonomy" id="2044937"/>
    <lineage>
        <taxon>Bacteria</taxon>
        <taxon>candidate division KSB3</taxon>
    </lineage>
</organism>
<accession>A0A2G6KP00</accession>
<dbReference type="PANTHER" id="PTHR45953">
    <property type="entry name" value="IDURONATE 2-SULFATASE"/>
    <property type="match status" value="1"/>
</dbReference>
<keyword evidence="1" id="KW-0479">Metal-binding</keyword>
<dbReference type="Gene3D" id="3.40.720.10">
    <property type="entry name" value="Alkaline Phosphatase, subunit A"/>
    <property type="match status" value="1"/>
</dbReference>
<evidence type="ECO:0000313" key="3">
    <source>
        <dbReference type="EMBL" id="PIE36549.1"/>
    </source>
</evidence>
<proteinExistence type="predicted"/>
<dbReference type="PANTHER" id="PTHR45953:SF1">
    <property type="entry name" value="IDURONATE 2-SULFATASE"/>
    <property type="match status" value="1"/>
</dbReference>
<sequence>VGPSSASSIFKRSGRRANNWLPLPSPKNIEVRKQNFRSQSFALTLLKFRHGLGTSVKKLQISGVCQTNNQMLYDEEVQFRAKEFLFYEALEPEDSPFFLQVSYTHPHDALQVTQTYWDLYSEDEAGFPTVPAPPHDAGTSSAYVW</sequence>
<name>A0A2G6KP00_9BACT</name>
<comment type="caution">
    <text evidence="3">The sequence shown here is derived from an EMBL/GenBank/DDBJ whole genome shotgun (WGS) entry which is preliminary data.</text>
</comment>
<dbReference type="Proteomes" id="UP000230821">
    <property type="component" value="Unassembled WGS sequence"/>
</dbReference>
<dbReference type="InterPro" id="IPR017850">
    <property type="entry name" value="Alkaline_phosphatase_core_sf"/>
</dbReference>
<evidence type="ECO:0000313" key="4">
    <source>
        <dbReference type="Proteomes" id="UP000230821"/>
    </source>
</evidence>
<gene>
    <name evidence="3" type="ORF">CSA56_00075</name>
</gene>
<reference evidence="3 4" key="1">
    <citation type="submission" date="2017-10" db="EMBL/GenBank/DDBJ databases">
        <title>Novel microbial diversity and functional potential in the marine mammal oral microbiome.</title>
        <authorList>
            <person name="Dudek N.K."/>
            <person name="Sun C.L."/>
            <person name="Burstein D."/>
            <person name="Kantor R.S."/>
            <person name="Aliaga Goltsman D.S."/>
            <person name="Bik E.M."/>
            <person name="Thomas B.C."/>
            <person name="Banfield J.F."/>
            <person name="Relman D.A."/>
        </authorList>
    </citation>
    <scope>NUCLEOTIDE SEQUENCE [LARGE SCALE GENOMIC DNA]</scope>
    <source>
        <strain evidence="3">DOLJORAL78_47_16</strain>
    </source>
</reference>
<evidence type="ECO:0000256" key="2">
    <source>
        <dbReference type="ARBA" id="ARBA00022801"/>
    </source>
</evidence>
<dbReference type="SUPFAM" id="SSF53649">
    <property type="entry name" value="Alkaline phosphatase-like"/>
    <property type="match status" value="1"/>
</dbReference>
<dbReference type="AlphaFoldDB" id="A0A2G6KP00"/>
<dbReference type="GO" id="GO:0046872">
    <property type="term" value="F:metal ion binding"/>
    <property type="evidence" value="ECO:0007669"/>
    <property type="project" value="UniProtKB-KW"/>
</dbReference>
<dbReference type="GO" id="GO:0005737">
    <property type="term" value="C:cytoplasm"/>
    <property type="evidence" value="ECO:0007669"/>
    <property type="project" value="TreeGrafter"/>
</dbReference>
<evidence type="ECO:0000256" key="1">
    <source>
        <dbReference type="ARBA" id="ARBA00022723"/>
    </source>
</evidence>
<protein>
    <submittedName>
        <fullName evidence="3">Uncharacterized protein</fullName>
    </submittedName>
</protein>
<keyword evidence="2" id="KW-0378">Hydrolase</keyword>
<dbReference type="EMBL" id="PDSK01000004">
    <property type="protein sequence ID" value="PIE36549.1"/>
    <property type="molecule type" value="Genomic_DNA"/>
</dbReference>
<dbReference type="GO" id="GO:0008484">
    <property type="term" value="F:sulfuric ester hydrolase activity"/>
    <property type="evidence" value="ECO:0007669"/>
    <property type="project" value="TreeGrafter"/>
</dbReference>
<feature type="non-terminal residue" evidence="3">
    <location>
        <position position="1"/>
    </location>
</feature>